<name>A0ABT0UG83_9ACTN</name>
<keyword evidence="1" id="KW-0812">Transmembrane</keyword>
<dbReference type="EMBL" id="JAMQAW010000004">
    <property type="protein sequence ID" value="MCM2387642.1"/>
    <property type="molecule type" value="Genomic_DNA"/>
</dbReference>
<feature type="transmembrane region" description="Helical" evidence="1">
    <location>
        <begin position="177"/>
        <end position="197"/>
    </location>
</feature>
<keyword evidence="3" id="KW-1185">Reference proteome</keyword>
<feature type="transmembrane region" description="Helical" evidence="1">
    <location>
        <begin position="105"/>
        <end position="135"/>
    </location>
</feature>
<reference evidence="2" key="1">
    <citation type="submission" date="2022-06" db="EMBL/GenBank/DDBJ databases">
        <title>Genome public.</title>
        <authorList>
            <person name="Sun Q."/>
        </authorList>
    </citation>
    <scope>NUCLEOTIDE SEQUENCE</scope>
    <source>
        <strain evidence="2">CWNU-1</strain>
    </source>
</reference>
<comment type="caution">
    <text evidence="2">The sequence shown here is derived from an EMBL/GenBank/DDBJ whole genome shotgun (WGS) entry which is preliminary data.</text>
</comment>
<feature type="transmembrane region" description="Helical" evidence="1">
    <location>
        <begin position="67"/>
        <end position="93"/>
    </location>
</feature>
<evidence type="ECO:0008006" key="4">
    <source>
        <dbReference type="Google" id="ProtNLM"/>
    </source>
</evidence>
<feature type="transmembrane region" description="Helical" evidence="1">
    <location>
        <begin position="141"/>
        <end position="157"/>
    </location>
</feature>
<feature type="transmembrane region" description="Helical" evidence="1">
    <location>
        <begin position="21"/>
        <end position="47"/>
    </location>
</feature>
<proteinExistence type="predicted"/>
<organism evidence="2 3">
    <name type="scientific">Streptomyces albipurpureus</name>
    <dbReference type="NCBI Taxonomy" id="2897419"/>
    <lineage>
        <taxon>Bacteria</taxon>
        <taxon>Bacillati</taxon>
        <taxon>Actinomycetota</taxon>
        <taxon>Actinomycetes</taxon>
        <taxon>Kitasatosporales</taxon>
        <taxon>Streptomycetaceae</taxon>
        <taxon>Streptomyces</taxon>
    </lineage>
</organism>
<dbReference type="RefSeq" id="WP_250918008.1">
    <property type="nucleotide sequence ID" value="NZ_JAMQAW010000004.1"/>
</dbReference>
<evidence type="ECO:0000256" key="1">
    <source>
        <dbReference type="SAM" id="Phobius"/>
    </source>
</evidence>
<gene>
    <name evidence="2" type="ORF">NBG84_04845</name>
</gene>
<keyword evidence="1" id="KW-1133">Transmembrane helix</keyword>
<dbReference type="Proteomes" id="UP001431429">
    <property type="component" value="Unassembled WGS sequence"/>
</dbReference>
<evidence type="ECO:0000313" key="3">
    <source>
        <dbReference type="Proteomes" id="UP001431429"/>
    </source>
</evidence>
<sequence length="292" mass="31826">MSPSQPSAERRTGAAAPPSPTALINIVAAQASIIAALMFYMGVIYTSAYYGHFHLSPFNLGFGFAEFVLQSLNLMTFPVLVGAVVLLIAVAISGHRPQQALPNSLVHGAALATATLARYYLVVVAAGLVLLVLWWEWQLFLPYRWVGPLLIGLGLLLGEKRKIGAEQTPRGLRDTAVLIFAAGLFLLWTITLAAGQLGESHARDAARDVVQRTSLIVFSAERLGLTSPSPGLGFQDLGEGVYLRYQYWGLRLVTARDGHYYAVPLEWNAKTDRVYVFRESDGIRMELAPGVQ</sequence>
<accession>A0ABT0UG83</accession>
<protein>
    <recommendedName>
        <fullName evidence="4">Integral membrane protein</fullName>
    </recommendedName>
</protein>
<evidence type="ECO:0000313" key="2">
    <source>
        <dbReference type="EMBL" id="MCM2387642.1"/>
    </source>
</evidence>
<keyword evidence="1" id="KW-0472">Membrane</keyword>